<proteinExistence type="predicted"/>
<keyword evidence="1" id="KW-0472">Membrane</keyword>
<gene>
    <name evidence="2" type="ORF">IMZ08_00360</name>
</gene>
<dbReference type="NCBIfam" id="NF041644">
    <property type="entry name" value="CBO0543_fam"/>
    <property type="match status" value="1"/>
</dbReference>
<evidence type="ECO:0000313" key="2">
    <source>
        <dbReference type="EMBL" id="MBE4906507.1"/>
    </source>
</evidence>
<keyword evidence="3" id="KW-1185">Reference proteome</keyword>
<comment type="caution">
    <text evidence="2">The sequence shown here is derived from an EMBL/GenBank/DDBJ whole genome shotgun (WGS) entry which is preliminary data.</text>
</comment>
<reference evidence="2 3" key="1">
    <citation type="submission" date="2020-10" db="EMBL/GenBank/DDBJ databases">
        <title>Bacillus sp. HD4P25, an endophyte from a halophyte.</title>
        <authorList>
            <person name="Sun J.-Q."/>
        </authorList>
    </citation>
    <scope>NUCLEOTIDE SEQUENCE [LARGE SCALE GENOMIC DNA]</scope>
    <source>
        <strain evidence="2 3">YIM 93174</strain>
    </source>
</reference>
<evidence type="ECO:0000256" key="1">
    <source>
        <dbReference type="SAM" id="Phobius"/>
    </source>
</evidence>
<dbReference type="Proteomes" id="UP001516662">
    <property type="component" value="Unassembled WGS sequence"/>
</dbReference>
<feature type="transmembrane region" description="Helical" evidence="1">
    <location>
        <begin position="124"/>
        <end position="144"/>
    </location>
</feature>
<dbReference type="EMBL" id="JADCLJ010000002">
    <property type="protein sequence ID" value="MBE4906507.1"/>
    <property type="molecule type" value="Genomic_DNA"/>
</dbReference>
<organism evidence="2 3">
    <name type="scientific">Litchfieldia luteola</name>
    <dbReference type="NCBI Taxonomy" id="682179"/>
    <lineage>
        <taxon>Bacteria</taxon>
        <taxon>Bacillati</taxon>
        <taxon>Bacillota</taxon>
        <taxon>Bacilli</taxon>
        <taxon>Bacillales</taxon>
        <taxon>Bacillaceae</taxon>
        <taxon>Litchfieldia</taxon>
    </lineage>
</organism>
<feature type="transmembrane region" description="Helical" evidence="1">
    <location>
        <begin position="96"/>
        <end position="117"/>
    </location>
</feature>
<dbReference type="InterPro" id="IPR048147">
    <property type="entry name" value="CBO0543-like"/>
</dbReference>
<keyword evidence="1" id="KW-1133">Transmembrane helix</keyword>
<feature type="transmembrane region" description="Helical" evidence="1">
    <location>
        <begin position="34"/>
        <end position="54"/>
    </location>
</feature>
<keyword evidence="1" id="KW-0812">Transmembrane</keyword>
<accession>A0ABR9QDD3</accession>
<sequence>MSQVDLFESLVEKRVQFNNEIDQYWEQFSNIDTWQFWACVAMLIIPLIILFVLLDRTRVFEIGFYGFSIHAITLYLDTYGIKEGLWGYPFQLSPYIVSNFTLDASLIPVTFMLIYQFTFHRSRLFYISNLAGIIAFAFILKPIYEN</sequence>
<feature type="transmembrane region" description="Helical" evidence="1">
    <location>
        <begin position="59"/>
        <end position="76"/>
    </location>
</feature>
<name>A0ABR9QDD3_9BACI</name>
<dbReference type="RefSeq" id="WP_193534027.1">
    <property type="nucleotide sequence ID" value="NZ_JAGGKM010000001.1"/>
</dbReference>
<protein>
    <submittedName>
        <fullName evidence="2">Uncharacterized protein</fullName>
    </submittedName>
</protein>
<evidence type="ECO:0000313" key="3">
    <source>
        <dbReference type="Proteomes" id="UP001516662"/>
    </source>
</evidence>